<keyword evidence="2" id="KW-1185">Reference proteome</keyword>
<gene>
    <name evidence="1" type="ORF">EVAR_19579_1</name>
</gene>
<dbReference type="EMBL" id="BGZK01000169">
    <property type="protein sequence ID" value="GBP25099.1"/>
    <property type="molecule type" value="Genomic_DNA"/>
</dbReference>
<dbReference type="AlphaFoldDB" id="A0A4C1UFI9"/>
<organism evidence="1 2">
    <name type="scientific">Eumeta variegata</name>
    <name type="common">Bagworm moth</name>
    <name type="synonym">Eumeta japonica</name>
    <dbReference type="NCBI Taxonomy" id="151549"/>
    <lineage>
        <taxon>Eukaryota</taxon>
        <taxon>Metazoa</taxon>
        <taxon>Ecdysozoa</taxon>
        <taxon>Arthropoda</taxon>
        <taxon>Hexapoda</taxon>
        <taxon>Insecta</taxon>
        <taxon>Pterygota</taxon>
        <taxon>Neoptera</taxon>
        <taxon>Endopterygota</taxon>
        <taxon>Lepidoptera</taxon>
        <taxon>Glossata</taxon>
        <taxon>Ditrysia</taxon>
        <taxon>Tineoidea</taxon>
        <taxon>Psychidae</taxon>
        <taxon>Oiketicinae</taxon>
        <taxon>Eumeta</taxon>
    </lineage>
</organism>
<evidence type="ECO:0000313" key="2">
    <source>
        <dbReference type="Proteomes" id="UP000299102"/>
    </source>
</evidence>
<sequence length="118" mass="13089">MSESFGDPFPLHHLTKFIHQLLFSPSAHSFIHRKTCSYPRSRERIDDASVHGAAVFTHTQSAGLSNFISPTLVNKTLARSVARSLSQPTKIFYVSGVAERAAATRIERQPLGDDLPEK</sequence>
<evidence type="ECO:0000313" key="1">
    <source>
        <dbReference type="EMBL" id="GBP25099.1"/>
    </source>
</evidence>
<comment type="caution">
    <text evidence="1">The sequence shown here is derived from an EMBL/GenBank/DDBJ whole genome shotgun (WGS) entry which is preliminary data.</text>
</comment>
<accession>A0A4C1UFI9</accession>
<proteinExistence type="predicted"/>
<reference evidence="1 2" key="1">
    <citation type="journal article" date="2019" name="Commun. Biol.">
        <title>The bagworm genome reveals a unique fibroin gene that provides high tensile strength.</title>
        <authorList>
            <person name="Kono N."/>
            <person name="Nakamura H."/>
            <person name="Ohtoshi R."/>
            <person name="Tomita M."/>
            <person name="Numata K."/>
            <person name="Arakawa K."/>
        </authorList>
    </citation>
    <scope>NUCLEOTIDE SEQUENCE [LARGE SCALE GENOMIC DNA]</scope>
</reference>
<protein>
    <submittedName>
        <fullName evidence="1">Uncharacterized protein</fullName>
    </submittedName>
</protein>
<dbReference type="Proteomes" id="UP000299102">
    <property type="component" value="Unassembled WGS sequence"/>
</dbReference>
<name>A0A4C1UFI9_EUMVA</name>